<dbReference type="InterPro" id="IPR001750">
    <property type="entry name" value="ND/Mrp_TM"/>
</dbReference>
<evidence type="ECO:0000256" key="5">
    <source>
        <dbReference type="ARBA" id="ARBA00022989"/>
    </source>
</evidence>
<feature type="transmembrane region" description="Helical" evidence="8">
    <location>
        <begin position="452"/>
        <end position="471"/>
    </location>
</feature>
<dbReference type="NCBIfam" id="NF009306">
    <property type="entry name" value="PRK12663.1"/>
    <property type="match status" value="1"/>
</dbReference>
<reference evidence="10 11" key="1">
    <citation type="submission" date="2021-03" db="EMBL/GenBank/DDBJ databases">
        <title>Tianweitania aestuarii sp. nov., isolated from a tidal flat.</title>
        <authorList>
            <person name="Park S."/>
            <person name="Yoon J.-H."/>
        </authorList>
    </citation>
    <scope>NUCLEOTIDE SEQUENCE [LARGE SCALE GENOMIC DNA]</scope>
    <source>
        <strain evidence="10 11">BSSL-BM11</strain>
    </source>
</reference>
<feature type="transmembrane region" description="Helical" evidence="8">
    <location>
        <begin position="212"/>
        <end position="236"/>
    </location>
</feature>
<dbReference type="EMBL" id="JAFMNX010000001">
    <property type="protein sequence ID" value="MBS9719860.1"/>
    <property type="molecule type" value="Genomic_DNA"/>
</dbReference>
<feature type="transmembrane region" description="Helical" evidence="8">
    <location>
        <begin position="80"/>
        <end position="105"/>
    </location>
</feature>
<evidence type="ECO:0000259" key="9">
    <source>
        <dbReference type="Pfam" id="PF00361"/>
    </source>
</evidence>
<organism evidence="10 11">
    <name type="scientific">Tianweitania aestuarii</name>
    <dbReference type="NCBI Taxonomy" id="2814886"/>
    <lineage>
        <taxon>Bacteria</taxon>
        <taxon>Pseudomonadati</taxon>
        <taxon>Pseudomonadota</taxon>
        <taxon>Alphaproteobacteria</taxon>
        <taxon>Hyphomicrobiales</taxon>
        <taxon>Phyllobacteriaceae</taxon>
        <taxon>Tianweitania</taxon>
    </lineage>
</organism>
<dbReference type="Pfam" id="PF00361">
    <property type="entry name" value="Proton_antipo_M"/>
    <property type="match status" value="1"/>
</dbReference>
<keyword evidence="3" id="KW-1003">Cell membrane</keyword>
<name>A0ABS5RS29_9HYPH</name>
<evidence type="ECO:0000313" key="11">
    <source>
        <dbReference type="Proteomes" id="UP001297272"/>
    </source>
</evidence>
<keyword evidence="11" id="KW-1185">Reference proteome</keyword>
<gene>
    <name evidence="10" type="ORF">JYU29_04065</name>
</gene>
<feature type="transmembrane region" description="Helical" evidence="8">
    <location>
        <begin position="140"/>
        <end position="158"/>
    </location>
</feature>
<dbReference type="PANTHER" id="PTHR42703:SF1">
    <property type="entry name" value="NA(+)_H(+) ANTIPORTER SUBUNIT D1"/>
    <property type="match status" value="1"/>
</dbReference>
<dbReference type="InterPro" id="IPR003918">
    <property type="entry name" value="NADH_UbQ_OxRdtase"/>
</dbReference>
<evidence type="ECO:0000256" key="1">
    <source>
        <dbReference type="ARBA" id="ARBA00004651"/>
    </source>
</evidence>
<dbReference type="Proteomes" id="UP001297272">
    <property type="component" value="Unassembled WGS sequence"/>
</dbReference>
<dbReference type="InterPro" id="IPR050586">
    <property type="entry name" value="CPA3_Na-H_Antiporter_D"/>
</dbReference>
<accession>A0ABS5RS29</accession>
<feature type="transmembrane region" description="Helical" evidence="8">
    <location>
        <begin position="248"/>
        <end position="271"/>
    </location>
</feature>
<comment type="caution">
    <text evidence="10">The sequence shown here is derived from an EMBL/GenBank/DDBJ whole genome shotgun (WGS) entry which is preliminary data.</text>
</comment>
<dbReference type="RefSeq" id="WP_213984253.1">
    <property type="nucleotide sequence ID" value="NZ_JAFMNX010000001.1"/>
</dbReference>
<comment type="similarity">
    <text evidence="2">Belongs to the CPA3 antiporters (TC 2.A.63) subunit D family.</text>
</comment>
<keyword evidence="4 7" id="KW-0812">Transmembrane</keyword>
<feature type="transmembrane region" description="Helical" evidence="8">
    <location>
        <begin position="330"/>
        <end position="351"/>
    </location>
</feature>
<proteinExistence type="inferred from homology"/>
<feature type="transmembrane region" description="Helical" evidence="8">
    <location>
        <begin position="117"/>
        <end position="134"/>
    </location>
</feature>
<evidence type="ECO:0000256" key="2">
    <source>
        <dbReference type="ARBA" id="ARBA00005346"/>
    </source>
</evidence>
<feature type="transmembrane region" description="Helical" evidence="8">
    <location>
        <begin position="277"/>
        <end position="299"/>
    </location>
</feature>
<feature type="transmembrane region" description="Helical" evidence="8">
    <location>
        <begin position="42"/>
        <end position="60"/>
    </location>
</feature>
<feature type="transmembrane region" description="Helical" evidence="8">
    <location>
        <begin position="306"/>
        <end position="324"/>
    </location>
</feature>
<sequence>MITTPTPAGDWLAVVPVALPIITGAALLMLRKRLHWQAPIAVATLAVVFLATLALLVRVWTFGTVVMTMGRWLPPFGISFTVDLLGALFACTASLVALVCSVAAVQSVARPARRYGYFPFLLLTAVGVNGAFLTGDIFNLYVWFEVFLISSFGLLVVGSTRAQLDGTLKYGVLNLIGTTLFLIATGYLYGIFGTLNMADVIRKVPAVEGAPLMTLATLYLAAFSMKAAAFPVQAWLPASYHTPNVVTSAFFGGVLTKIGVYALLRVLVLLFPLQLAGLSGVIGWVAAATMVLGALGALAQSDIRRMVGFLVISGVGVMLAGLAVGTGPALAGGIFYAMHSMIALTALYLLAGLVAERAGSSSLHVVAGLSSAPVLIIAAFILMLSIAGLPPGSGLWPKIMVVQAALEAQHGWLTAAVLLSSLLTVITLGRFFLFVFWRPPVADGLGERPKRLMSPGPMLALTFLAVVMGLYPEPFVRAASHAADGLLQPDAYVRAVFGEQG</sequence>
<protein>
    <submittedName>
        <fullName evidence="10">Na+/H+ antiporter subunit D</fullName>
    </submittedName>
</protein>
<evidence type="ECO:0000256" key="3">
    <source>
        <dbReference type="ARBA" id="ARBA00022475"/>
    </source>
</evidence>
<keyword evidence="6 8" id="KW-0472">Membrane</keyword>
<feature type="transmembrane region" description="Helical" evidence="8">
    <location>
        <begin position="170"/>
        <end position="192"/>
    </location>
</feature>
<evidence type="ECO:0000256" key="7">
    <source>
        <dbReference type="RuleBase" id="RU000320"/>
    </source>
</evidence>
<feature type="transmembrane region" description="Helical" evidence="8">
    <location>
        <begin position="12"/>
        <end position="30"/>
    </location>
</feature>
<dbReference type="PANTHER" id="PTHR42703">
    <property type="entry name" value="NADH DEHYDROGENASE"/>
    <property type="match status" value="1"/>
</dbReference>
<evidence type="ECO:0000256" key="4">
    <source>
        <dbReference type="ARBA" id="ARBA00022692"/>
    </source>
</evidence>
<evidence type="ECO:0000256" key="6">
    <source>
        <dbReference type="ARBA" id="ARBA00023136"/>
    </source>
</evidence>
<dbReference type="PRINTS" id="PR01437">
    <property type="entry name" value="NUOXDRDTASE4"/>
</dbReference>
<evidence type="ECO:0000256" key="8">
    <source>
        <dbReference type="SAM" id="Phobius"/>
    </source>
</evidence>
<feature type="transmembrane region" description="Helical" evidence="8">
    <location>
        <begin position="363"/>
        <end position="389"/>
    </location>
</feature>
<evidence type="ECO:0000313" key="10">
    <source>
        <dbReference type="EMBL" id="MBS9719860.1"/>
    </source>
</evidence>
<feature type="transmembrane region" description="Helical" evidence="8">
    <location>
        <begin position="409"/>
        <end position="432"/>
    </location>
</feature>
<feature type="domain" description="NADH:quinone oxidoreductase/Mrp antiporter transmembrane" evidence="9">
    <location>
        <begin position="136"/>
        <end position="424"/>
    </location>
</feature>
<keyword evidence="5 8" id="KW-1133">Transmembrane helix</keyword>
<comment type="subcellular location">
    <subcellularLocation>
        <location evidence="1">Cell membrane</location>
        <topology evidence="1">Multi-pass membrane protein</topology>
    </subcellularLocation>
    <subcellularLocation>
        <location evidence="7">Membrane</location>
        <topology evidence="7">Multi-pass membrane protein</topology>
    </subcellularLocation>
</comment>